<protein>
    <submittedName>
        <fullName evidence="1">Uncharacterized protein</fullName>
    </submittedName>
</protein>
<keyword evidence="2" id="KW-1185">Reference proteome</keyword>
<dbReference type="AlphaFoldDB" id="A0AAG5CW76"/>
<dbReference type="Proteomes" id="UP000075880">
    <property type="component" value="Unassembled WGS sequence"/>
</dbReference>
<evidence type="ECO:0000313" key="2">
    <source>
        <dbReference type="Proteomes" id="UP000075880"/>
    </source>
</evidence>
<reference evidence="1" key="1">
    <citation type="submission" date="2024-04" db="UniProtKB">
        <authorList>
            <consortium name="EnsemblMetazoa"/>
        </authorList>
    </citation>
    <scope>IDENTIFICATION</scope>
    <source>
        <strain evidence="1">EBRO</strain>
    </source>
</reference>
<dbReference type="EnsemblMetazoa" id="ENSAATROPT003243">
    <property type="protein sequence ID" value="ENSAATROPP003116"/>
    <property type="gene ID" value="ENSAATROPG002571"/>
</dbReference>
<sequence length="152" mass="14278">MYCFAFGSTVVVSTGVCGSSARGVLVSVSFDAACCSVVAFWFRIIGASGTPAAAAGWACAFEPSAAPGIGASGTDPSFPGTAGGATGAPATGDAGTAWATGATAATAGAAGAAAAAATCAPSAPAGAAATGLLLMMVTRSRYCPRSSGRRAL</sequence>
<name>A0AAG5CW76_ANOAO</name>
<proteinExistence type="predicted"/>
<evidence type="ECO:0000313" key="1">
    <source>
        <dbReference type="EnsemblMetazoa" id="ENSAATROPP003116"/>
    </source>
</evidence>
<organism evidence="1 2">
    <name type="scientific">Anopheles atroparvus</name>
    <name type="common">European mosquito</name>
    <dbReference type="NCBI Taxonomy" id="41427"/>
    <lineage>
        <taxon>Eukaryota</taxon>
        <taxon>Metazoa</taxon>
        <taxon>Ecdysozoa</taxon>
        <taxon>Arthropoda</taxon>
        <taxon>Hexapoda</taxon>
        <taxon>Insecta</taxon>
        <taxon>Pterygota</taxon>
        <taxon>Neoptera</taxon>
        <taxon>Endopterygota</taxon>
        <taxon>Diptera</taxon>
        <taxon>Nematocera</taxon>
        <taxon>Culicoidea</taxon>
        <taxon>Culicidae</taxon>
        <taxon>Anophelinae</taxon>
        <taxon>Anopheles</taxon>
    </lineage>
</organism>
<accession>A0AAG5CW76</accession>